<dbReference type="InterPro" id="IPR036291">
    <property type="entry name" value="NAD(P)-bd_dom_sf"/>
</dbReference>
<evidence type="ECO:0000313" key="4">
    <source>
        <dbReference type="Proteomes" id="UP000609531"/>
    </source>
</evidence>
<dbReference type="PRINTS" id="PR00080">
    <property type="entry name" value="SDRFAMILY"/>
</dbReference>
<evidence type="ECO:0000313" key="3">
    <source>
        <dbReference type="EMBL" id="MBJ3776802.1"/>
    </source>
</evidence>
<dbReference type="EMBL" id="JAEKJA010000011">
    <property type="protein sequence ID" value="MBJ3776802.1"/>
    <property type="molecule type" value="Genomic_DNA"/>
</dbReference>
<dbReference type="PROSITE" id="PS00061">
    <property type="entry name" value="ADH_SHORT"/>
    <property type="match status" value="1"/>
</dbReference>
<evidence type="ECO:0000256" key="1">
    <source>
        <dbReference type="ARBA" id="ARBA00006484"/>
    </source>
</evidence>
<evidence type="ECO:0000256" key="2">
    <source>
        <dbReference type="ARBA" id="ARBA00023002"/>
    </source>
</evidence>
<dbReference type="RefSeq" id="WP_198882708.1">
    <property type="nucleotide sequence ID" value="NZ_JAEKJA010000011.1"/>
</dbReference>
<name>A0A934MDV7_9HYPH</name>
<keyword evidence="2 3" id="KW-0560">Oxidoreductase</keyword>
<accession>A0A934MDV7</accession>
<dbReference type="SUPFAM" id="SSF51735">
    <property type="entry name" value="NAD(P)-binding Rossmann-fold domains"/>
    <property type="match status" value="1"/>
</dbReference>
<dbReference type="PANTHER" id="PTHR24321">
    <property type="entry name" value="DEHYDROGENASES, SHORT CHAIN"/>
    <property type="match status" value="1"/>
</dbReference>
<proteinExistence type="inferred from homology"/>
<dbReference type="NCBIfam" id="NF005559">
    <property type="entry name" value="PRK07231.1"/>
    <property type="match status" value="1"/>
</dbReference>
<protein>
    <submittedName>
        <fullName evidence="3">Glucose 1-dehydrogenase</fullName>
        <ecNumber evidence="3">1.1.1.47</ecNumber>
    </submittedName>
</protein>
<dbReference type="Proteomes" id="UP000609531">
    <property type="component" value="Unassembled WGS sequence"/>
</dbReference>
<dbReference type="InterPro" id="IPR020904">
    <property type="entry name" value="Sc_DH/Rdtase_CS"/>
</dbReference>
<reference evidence="3" key="1">
    <citation type="submission" date="2020-12" db="EMBL/GenBank/DDBJ databases">
        <title>Bacterial taxonomy.</title>
        <authorList>
            <person name="Pan X."/>
        </authorList>
    </citation>
    <scope>NUCLEOTIDE SEQUENCE</scope>
    <source>
        <strain evidence="3">B2012</strain>
    </source>
</reference>
<dbReference type="CDD" id="cd05233">
    <property type="entry name" value="SDR_c"/>
    <property type="match status" value="1"/>
</dbReference>
<dbReference type="AlphaFoldDB" id="A0A934MDV7"/>
<dbReference type="Pfam" id="PF13561">
    <property type="entry name" value="adh_short_C2"/>
    <property type="match status" value="1"/>
</dbReference>
<comment type="similarity">
    <text evidence="1">Belongs to the short-chain dehydrogenases/reductases (SDR) family.</text>
</comment>
<dbReference type="GO" id="GO:0047936">
    <property type="term" value="F:glucose 1-dehydrogenase [NAD(P)+] activity"/>
    <property type="evidence" value="ECO:0007669"/>
    <property type="project" value="UniProtKB-EC"/>
</dbReference>
<dbReference type="PRINTS" id="PR00081">
    <property type="entry name" value="GDHRDH"/>
</dbReference>
<keyword evidence="4" id="KW-1185">Reference proteome</keyword>
<dbReference type="EC" id="1.1.1.47" evidence="3"/>
<dbReference type="Gene3D" id="3.40.50.720">
    <property type="entry name" value="NAD(P)-binding Rossmann-like Domain"/>
    <property type="match status" value="1"/>
</dbReference>
<gene>
    <name evidence="3" type="ORF">JCR33_13935</name>
</gene>
<dbReference type="InterPro" id="IPR002347">
    <property type="entry name" value="SDR_fam"/>
</dbReference>
<sequence>MSPVPGVPVRDPDFTGRSVVVTGGASGIGHECARRFAFAGAAVTILDIDAATAGRAVEGLAREGLSVAALGCDVSKADEVREAMAEIEARTGRLDVLYNNASVFAAADFLEADEALFDRTMSVNLKSVFLCSQAFGRIVRASGHGGAIVNAASVGVSYTTPDTVLYATAKGGVQSMTRAMALALGPHGIRVNAVAPGTVVTEMVRERFEDPVRRARALDRTPLGRLGEPGDVAGAVLFLASDNAAYVTGATLFIDGGRTGLY</sequence>
<dbReference type="FunFam" id="3.40.50.720:FF:000084">
    <property type="entry name" value="Short-chain dehydrogenase reductase"/>
    <property type="match status" value="1"/>
</dbReference>
<comment type="caution">
    <text evidence="3">The sequence shown here is derived from an EMBL/GenBank/DDBJ whole genome shotgun (WGS) entry which is preliminary data.</text>
</comment>
<organism evidence="3 4">
    <name type="scientific">Acuticoccus mangrovi</name>
    <dbReference type="NCBI Taxonomy" id="2796142"/>
    <lineage>
        <taxon>Bacteria</taxon>
        <taxon>Pseudomonadati</taxon>
        <taxon>Pseudomonadota</taxon>
        <taxon>Alphaproteobacteria</taxon>
        <taxon>Hyphomicrobiales</taxon>
        <taxon>Amorphaceae</taxon>
        <taxon>Acuticoccus</taxon>
    </lineage>
</organism>
<dbReference type="PANTHER" id="PTHR24321:SF8">
    <property type="entry name" value="ESTRADIOL 17-BETA-DEHYDROGENASE 8-RELATED"/>
    <property type="match status" value="1"/>
</dbReference>